<accession>A0ABM5ZCM9</accession>
<dbReference type="EMBL" id="CP013236">
    <property type="protein sequence ID" value="AMP16921.1"/>
    <property type="molecule type" value="Genomic_DNA"/>
</dbReference>
<reference evidence="1 2" key="1">
    <citation type="submission" date="2015-11" db="EMBL/GenBank/DDBJ databases">
        <title>Exploring the genomic traits of fungus-feeding bacterial genus Collimonas.</title>
        <authorList>
            <person name="Song C."/>
            <person name="Schmidt R."/>
            <person name="de Jager V."/>
            <person name="Krzyzanowska D."/>
            <person name="Jongedijk E."/>
            <person name="Cankar K."/>
            <person name="Beekwilder J."/>
            <person name="van Veen A."/>
            <person name="de Boer W."/>
            <person name="van Veen J.A."/>
            <person name="Garbeva P."/>
        </authorList>
    </citation>
    <scope>NUCLEOTIDE SEQUENCE [LARGE SCALE GENOMIC DNA]</scope>
    <source>
        <strain evidence="1 2">Ter291</strain>
    </source>
</reference>
<gene>
    <name evidence="1" type="ORF">CPter291_4703</name>
</gene>
<evidence type="ECO:0000313" key="1">
    <source>
        <dbReference type="EMBL" id="AMP16921.1"/>
    </source>
</evidence>
<evidence type="ECO:0000313" key="2">
    <source>
        <dbReference type="Proteomes" id="UP000074914"/>
    </source>
</evidence>
<sequence length="55" mass="5697">MCRAPLGSKLGIWAAVTGALLRCPPLAVLALRRVGRLASHPAKAAQMPNLLPNGP</sequence>
<protein>
    <submittedName>
        <fullName evidence="1">Uncharacterized protein</fullName>
    </submittedName>
</protein>
<proteinExistence type="predicted"/>
<dbReference type="Proteomes" id="UP000074914">
    <property type="component" value="Chromosome"/>
</dbReference>
<name>A0ABM5ZCM9_9BURK</name>
<keyword evidence="2" id="KW-1185">Reference proteome</keyword>
<organism evidence="1 2">
    <name type="scientific">Collimonas pratensis</name>
    <dbReference type="NCBI Taxonomy" id="279113"/>
    <lineage>
        <taxon>Bacteria</taxon>
        <taxon>Pseudomonadati</taxon>
        <taxon>Pseudomonadota</taxon>
        <taxon>Betaproteobacteria</taxon>
        <taxon>Burkholderiales</taxon>
        <taxon>Oxalobacteraceae</taxon>
        <taxon>Collimonas</taxon>
    </lineage>
</organism>